<organism evidence="4 5">
    <name type="scientific">Gloeomargarita lithophora Alchichica-D10</name>
    <dbReference type="NCBI Taxonomy" id="1188229"/>
    <lineage>
        <taxon>Bacteria</taxon>
        <taxon>Bacillati</taxon>
        <taxon>Cyanobacteriota</taxon>
        <taxon>Cyanophyceae</taxon>
        <taxon>Gloeomargaritales</taxon>
        <taxon>Gloeomargaritaceae</taxon>
        <taxon>Gloeomargarita</taxon>
    </lineage>
</organism>
<dbReference type="KEGG" id="glt:GlitD10_0590"/>
<evidence type="ECO:0000256" key="1">
    <source>
        <dbReference type="HAMAP-Rule" id="MF_00095"/>
    </source>
</evidence>
<reference evidence="4 5" key="1">
    <citation type="submission" date="2016-10" db="EMBL/GenBank/DDBJ databases">
        <title>Description of Gloeomargarita lithophora gen. nov., sp. nov., a thylakoid-bearing basal-branching cyanobacterium with intracellular carbonates, and proposal for Gloeomargaritales ord. nov.</title>
        <authorList>
            <person name="Moreira D."/>
            <person name="Tavera R."/>
            <person name="Benzerara K."/>
            <person name="Skouri-Panet F."/>
            <person name="Couradeau E."/>
            <person name="Gerard E."/>
            <person name="Loussert C."/>
            <person name="Novelo E."/>
            <person name="Zivanovic Y."/>
            <person name="Lopez-Garcia P."/>
        </authorList>
    </citation>
    <scope>NUCLEOTIDE SEQUENCE [LARGE SCALE GENOMIC DNA]</scope>
    <source>
        <strain evidence="4 5">D10</strain>
    </source>
</reference>
<dbReference type="CDD" id="cd22359">
    <property type="entry name" value="SfsA-like_bacterial"/>
    <property type="match status" value="1"/>
</dbReference>
<dbReference type="Pfam" id="PF03749">
    <property type="entry name" value="SfsA"/>
    <property type="match status" value="1"/>
</dbReference>
<dbReference type="Pfam" id="PF17746">
    <property type="entry name" value="SfsA_N"/>
    <property type="match status" value="1"/>
</dbReference>
<feature type="domain" description="Sugar fermentation stimulation protein C-terminal" evidence="2">
    <location>
        <begin position="88"/>
        <end position="224"/>
    </location>
</feature>
<dbReference type="EMBL" id="CP017675">
    <property type="protein sequence ID" value="APB32904.1"/>
    <property type="molecule type" value="Genomic_DNA"/>
</dbReference>
<dbReference type="STRING" id="1188229.GlitD10_0590"/>
<accession>A0A1J0AAD7</accession>
<evidence type="ECO:0000259" key="2">
    <source>
        <dbReference type="Pfam" id="PF03749"/>
    </source>
</evidence>
<evidence type="ECO:0000259" key="3">
    <source>
        <dbReference type="Pfam" id="PF17746"/>
    </source>
</evidence>
<comment type="similarity">
    <text evidence="1">Belongs to the SfsA family.</text>
</comment>
<dbReference type="InterPro" id="IPR005224">
    <property type="entry name" value="SfsA"/>
</dbReference>
<evidence type="ECO:0000313" key="5">
    <source>
        <dbReference type="Proteomes" id="UP000180235"/>
    </source>
</evidence>
<evidence type="ECO:0000313" key="4">
    <source>
        <dbReference type="EMBL" id="APB32904.1"/>
    </source>
</evidence>
<sequence>MLLYSYPLLLPGQFQKRYKRFFADILLDRGEMVTAHCANTGPMTGVAIPGRPVLVSHHSDPKRKLAYTWELIHLEDTQPTWVNINTSRPNPVIRQLLNIYGLPEVQDYQQITPEVPYGIEGSRVDFCLTGGAQPIYIEVKNTTWVQGKLALFPDTVTTRGQKHLRELMRLVPEFRAILVYFIGREDCTHFAPGDAADPEYGRLLRQAVQVGVEVFPCQFAVNPTGISYARRLPLVLD</sequence>
<dbReference type="InterPro" id="IPR041465">
    <property type="entry name" value="SfsA_N"/>
</dbReference>
<dbReference type="Gene3D" id="2.40.50.580">
    <property type="match status" value="1"/>
</dbReference>
<dbReference type="Proteomes" id="UP000180235">
    <property type="component" value="Chromosome"/>
</dbReference>
<dbReference type="InterPro" id="IPR040452">
    <property type="entry name" value="SfsA_C"/>
</dbReference>
<dbReference type="GO" id="GO:0003677">
    <property type="term" value="F:DNA binding"/>
    <property type="evidence" value="ECO:0007669"/>
    <property type="project" value="InterPro"/>
</dbReference>
<name>A0A1J0AAD7_9CYAN</name>
<feature type="domain" description="SfsA N-terminal OB" evidence="3">
    <location>
        <begin position="16"/>
        <end position="84"/>
    </location>
</feature>
<dbReference type="OrthoDB" id="9802365at2"/>
<dbReference type="NCBIfam" id="TIGR00230">
    <property type="entry name" value="sfsA"/>
    <property type="match status" value="1"/>
</dbReference>
<dbReference type="RefSeq" id="WP_071453579.1">
    <property type="nucleotide sequence ID" value="NZ_CP017675.1"/>
</dbReference>
<gene>
    <name evidence="1 4" type="primary">sfsA</name>
    <name evidence="4" type="ORF">GlitD10_0590</name>
</gene>
<protein>
    <recommendedName>
        <fullName evidence="1">Sugar fermentation stimulation protein homolog</fullName>
    </recommendedName>
</protein>
<dbReference type="AlphaFoldDB" id="A0A1J0AAD7"/>
<dbReference type="HAMAP" id="MF_00095">
    <property type="entry name" value="SfsA"/>
    <property type="match status" value="1"/>
</dbReference>
<dbReference type="PANTHER" id="PTHR30545">
    <property type="entry name" value="SUGAR FERMENTATION STIMULATION PROTEIN A"/>
    <property type="match status" value="1"/>
</dbReference>
<proteinExistence type="inferred from homology"/>
<keyword evidence="5" id="KW-1185">Reference proteome</keyword>
<dbReference type="Gene3D" id="3.40.1350.60">
    <property type="match status" value="1"/>
</dbReference>
<dbReference type="PANTHER" id="PTHR30545:SF2">
    <property type="entry name" value="SUGAR FERMENTATION STIMULATION PROTEIN A"/>
    <property type="match status" value="1"/>
</dbReference>